<accession>A0A397QAE9</accession>
<protein>
    <submittedName>
        <fullName evidence="3">GDSL-like lipase/acylhydrolase family protein</fullName>
    </submittedName>
</protein>
<feature type="compositionally biased region" description="Basic and acidic residues" evidence="1">
    <location>
        <begin position="66"/>
        <end position="80"/>
    </location>
</feature>
<proteinExistence type="predicted"/>
<sequence length="505" mass="53995">MSAQTGEFSAFSAQFSENCKARGPRSRAAAGLVAATMLSFMTLGCLPGDENNSQHRSGAPVSNLAEKADRLDAGGASREEDLRVETTATVIPTSAPEAVSNLPAPAQPVSAGEALQHFFAALAALDRGERQDPVTILHLGDEHIAADRITAELRARFQARFGDAGRGLMAPGVFRIAGAQIKREGDWRVASSSAGDSGPFGLAGVRLTGRNGAVLQLAMPDKPFDWAEITFASGPNSGKAYVAVDDKGDVVSTRTATETWQRIRINAAGSTLTVRAEGTAPVHLLSWRVVRENAGVRYINLGVPGATVRTPQAWNDAFVKADLKHLAPDLIIMGYGTNGAFKDDLNTQAYANAANALIGELRAAVPQASFLVVGPPDLARLPAYASSGRTEACRPLTGEERANYGELMRAKSPRLARWHPPLKLRAARWALRLVASRKGAFFWDWSRAMGGPCSIHAWAHANPPLAAGDHRHFTAEGARKSASALFRDIMEAYDQYRARAVRAEN</sequence>
<dbReference type="RefSeq" id="WP_170144285.1">
    <property type="nucleotide sequence ID" value="NZ_QXDF01000001.1"/>
</dbReference>
<evidence type="ECO:0000313" key="4">
    <source>
        <dbReference type="Proteomes" id="UP000266273"/>
    </source>
</evidence>
<dbReference type="Pfam" id="PF13472">
    <property type="entry name" value="Lipase_GDSL_2"/>
    <property type="match status" value="1"/>
</dbReference>
<dbReference type="Proteomes" id="UP000266273">
    <property type="component" value="Unassembled WGS sequence"/>
</dbReference>
<evidence type="ECO:0000256" key="1">
    <source>
        <dbReference type="SAM" id="MobiDB-lite"/>
    </source>
</evidence>
<keyword evidence="4" id="KW-1185">Reference proteome</keyword>
<keyword evidence="3" id="KW-0378">Hydrolase</keyword>
<evidence type="ECO:0000259" key="2">
    <source>
        <dbReference type="Pfam" id="PF13472"/>
    </source>
</evidence>
<dbReference type="Gene3D" id="2.60.120.1360">
    <property type="match status" value="1"/>
</dbReference>
<dbReference type="Gene3D" id="3.40.50.1110">
    <property type="entry name" value="SGNH hydrolase"/>
    <property type="match status" value="1"/>
</dbReference>
<organism evidence="3 4">
    <name type="scientific">Dichotomicrobium thermohalophilum</name>
    <dbReference type="NCBI Taxonomy" id="933063"/>
    <lineage>
        <taxon>Bacteria</taxon>
        <taxon>Pseudomonadati</taxon>
        <taxon>Pseudomonadota</taxon>
        <taxon>Alphaproteobacteria</taxon>
        <taxon>Hyphomicrobiales</taxon>
        <taxon>Hyphomicrobiaceae</taxon>
        <taxon>Dichotomicrobium</taxon>
    </lineage>
</organism>
<dbReference type="AlphaFoldDB" id="A0A397QAE9"/>
<dbReference type="GO" id="GO:0016788">
    <property type="term" value="F:hydrolase activity, acting on ester bonds"/>
    <property type="evidence" value="ECO:0007669"/>
    <property type="project" value="UniProtKB-ARBA"/>
</dbReference>
<dbReference type="EMBL" id="QXDF01000001">
    <property type="protein sequence ID" value="RIA55201.1"/>
    <property type="molecule type" value="Genomic_DNA"/>
</dbReference>
<dbReference type="InterPro" id="IPR036514">
    <property type="entry name" value="SGNH_hydro_sf"/>
</dbReference>
<name>A0A397QAE9_9HYPH</name>
<dbReference type="InterPro" id="IPR013830">
    <property type="entry name" value="SGNH_hydro"/>
</dbReference>
<evidence type="ECO:0000313" key="3">
    <source>
        <dbReference type="EMBL" id="RIA55201.1"/>
    </source>
</evidence>
<gene>
    <name evidence="3" type="ORF">BXY53_0260</name>
</gene>
<comment type="caution">
    <text evidence="3">The sequence shown here is derived from an EMBL/GenBank/DDBJ whole genome shotgun (WGS) entry which is preliminary data.</text>
</comment>
<feature type="domain" description="SGNH hydrolase-type esterase" evidence="2">
    <location>
        <begin position="288"/>
        <end position="479"/>
    </location>
</feature>
<dbReference type="SUPFAM" id="SSF52266">
    <property type="entry name" value="SGNH hydrolase"/>
    <property type="match status" value="1"/>
</dbReference>
<feature type="region of interest" description="Disordered" evidence="1">
    <location>
        <begin position="51"/>
        <end position="80"/>
    </location>
</feature>
<reference evidence="3 4" key="1">
    <citation type="submission" date="2018-08" db="EMBL/GenBank/DDBJ databases">
        <title>Genomic Encyclopedia of Archaeal and Bacterial Type Strains, Phase II (KMG-II): from individual species to whole genera.</title>
        <authorList>
            <person name="Goeker M."/>
        </authorList>
    </citation>
    <scope>NUCLEOTIDE SEQUENCE [LARGE SCALE GENOMIC DNA]</scope>
    <source>
        <strain evidence="3 4">DSM 5002</strain>
    </source>
</reference>